<name>A0A1M6ULQ8_9FIRM</name>
<dbReference type="RefSeq" id="WP_073277595.1">
    <property type="nucleotide sequence ID" value="NZ_FRAC01000015.1"/>
</dbReference>
<dbReference type="STRING" id="1121322.SAMN02745136_03146"/>
<organism evidence="1 2">
    <name type="scientific">Anaerocolumna jejuensis DSM 15929</name>
    <dbReference type="NCBI Taxonomy" id="1121322"/>
    <lineage>
        <taxon>Bacteria</taxon>
        <taxon>Bacillati</taxon>
        <taxon>Bacillota</taxon>
        <taxon>Clostridia</taxon>
        <taxon>Lachnospirales</taxon>
        <taxon>Lachnospiraceae</taxon>
        <taxon>Anaerocolumna</taxon>
    </lineage>
</organism>
<protein>
    <submittedName>
        <fullName evidence="1">Uncharacterized protein</fullName>
    </submittedName>
</protein>
<keyword evidence="2" id="KW-1185">Reference proteome</keyword>
<reference evidence="1 2" key="1">
    <citation type="submission" date="2016-11" db="EMBL/GenBank/DDBJ databases">
        <authorList>
            <person name="Jaros S."/>
            <person name="Januszkiewicz K."/>
            <person name="Wedrychowicz H."/>
        </authorList>
    </citation>
    <scope>NUCLEOTIDE SEQUENCE [LARGE SCALE GENOMIC DNA]</scope>
    <source>
        <strain evidence="1 2">DSM 15929</strain>
    </source>
</reference>
<sequence length="267" mass="30739">MLNRKRWISVLVLILLLIGGVFWKQIGEKIMGEDNRKENGLKDKGAAEKTKDASGDKLATREFLIKTFHVTDEDIKKYEVEEVVSAFGLTEDFFIHEKENFSEPSDVVSVFARLQEDFHEPVPEGKFDFSYLYKAKEFKGEFPDVKTISYLAASNYIGDGGSSFVIDFKDNKIYYLYNTAFVYEDIRRADNVVELTEKERDEVLTALEKADIDKWNYSYINEKEPSGEVFWDFGMEFDNGTILSFKGKGDTADSYPELRDVIFGISK</sequence>
<dbReference type="OrthoDB" id="9844116at2"/>
<dbReference type="Proteomes" id="UP000184386">
    <property type="component" value="Unassembled WGS sequence"/>
</dbReference>
<dbReference type="AlphaFoldDB" id="A0A1M6ULQ8"/>
<evidence type="ECO:0000313" key="1">
    <source>
        <dbReference type="EMBL" id="SHK70083.1"/>
    </source>
</evidence>
<dbReference type="EMBL" id="FRAC01000015">
    <property type="protein sequence ID" value="SHK70083.1"/>
    <property type="molecule type" value="Genomic_DNA"/>
</dbReference>
<evidence type="ECO:0000313" key="2">
    <source>
        <dbReference type="Proteomes" id="UP000184386"/>
    </source>
</evidence>
<proteinExistence type="predicted"/>
<accession>A0A1M6ULQ8</accession>
<gene>
    <name evidence="1" type="ORF">SAMN02745136_03146</name>
</gene>